<feature type="transmembrane region" description="Helical" evidence="12">
    <location>
        <begin position="268"/>
        <end position="289"/>
    </location>
</feature>
<organism evidence="14 15">
    <name type="scientific">Sciurus vulgaris</name>
    <name type="common">Eurasian red squirrel</name>
    <dbReference type="NCBI Taxonomy" id="55149"/>
    <lineage>
        <taxon>Eukaryota</taxon>
        <taxon>Metazoa</taxon>
        <taxon>Chordata</taxon>
        <taxon>Craniata</taxon>
        <taxon>Vertebrata</taxon>
        <taxon>Euteleostomi</taxon>
        <taxon>Mammalia</taxon>
        <taxon>Eutheria</taxon>
        <taxon>Euarchontoglires</taxon>
        <taxon>Glires</taxon>
        <taxon>Rodentia</taxon>
        <taxon>Sciuromorpha</taxon>
        <taxon>Sciuridae</taxon>
        <taxon>Sciurinae</taxon>
        <taxon>Sciurini</taxon>
        <taxon>Sciurus</taxon>
    </lineage>
</organism>
<keyword evidence="9" id="KW-1015">Disulfide bond</keyword>
<dbReference type="InterPro" id="IPR017452">
    <property type="entry name" value="GPCR_Rhodpsn_7TM"/>
</dbReference>
<sequence>MKNTNQLYDFTGIRNALFSEVGSGISANTILLLFHIFTFLLQHKLKPTDLIIGVLALIHLGMLIILGCTGTNVFVSQDFWDDIKCKSFIYLYRFLRGFSICATCLLSVVQAITLSPRSSCLAKFKHRSPHQKLCSLMLMWIFYVVFSAPFSYSSTAILNVTSICIVYNTKLCMILSMSYIQRHLFSVLGVFRDVFLIGLMALSSGYMVFLLCRHKRYFHSRFSTRSSPEQRATHTLLLLISCFEILYCVDSIISLFRGMTCTNDPILVFLQMLVANGYGTISPLVLISADTQIIKVMQSKWRNKVQLLIKLM</sequence>
<evidence type="ECO:0000256" key="8">
    <source>
        <dbReference type="ARBA" id="ARBA00023136"/>
    </source>
</evidence>
<dbReference type="PRINTS" id="PR01534">
    <property type="entry name" value="VOMERONASL1R"/>
</dbReference>
<keyword evidence="15" id="KW-1185">Reference proteome</keyword>
<feature type="transmembrane region" description="Helical" evidence="12">
    <location>
        <begin position="94"/>
        <end position="112"/>
    </location>
</feature>
<dbReference type="InterPro" id="IPR004072">
    <property type="entry name" value="Vmron_rcpt_1"/>
</dbReference>
<feature type="transmembrane region" description="Helical" evidence="12">
    <location>
        <begin position="50"/>
        <end position="74"/>
    </location>
</feature>
<evidence type="ECO:0000259" key="13">
    <source>
        <dbReference type="PROSITE" id="PS50262"/>
    </source>
</evidence>
<dbReference type="GO" id="GO:0007606">
    <property type="term" value="P:sensory perception of chemical stimulus"/>
    <property type="evidence" value="ECO:0007669"/>
    <property type="project" value="UniProtKB-ARBA"/>
</dbReference>
<dbReference type="GO" id="GO:0005886">
    <property type="term" value="C:plasma membrane"/>
    <property type="evidence" value="ECO:0007669"/>
    <property type="project" value="UniProtKB-SubCell"/>
</dbReference>
<feature type="transmembrane region" description="Helical" evidence="12">
    <location>
        <begin position="233"/>
        <end position="256"/>
    </location>
</feature>
<comment type="subcellular location">
    <subcellularLocation>
        <location evidence="1 12">Cell membrane</location>
        <topology evidence="1 12">Multi-pass membrane protein</topology>
    </subcellularLocation>
</comment>
<evidence type="ECO:0000256" key="9">
    <source>
        <dbReference type="ARBA" id="ARBA00023157"/>
    </source>
</evidence>
<keyword evidence="6 12" id="KW-1133">Transmembrane helix</keyword>
<reference evidence="14" key="1">
    <citation type="submission" date="2025-08" db="UniProtKB">
        <authorList>
            <consortium name="Ensembl"/>
        </authorList>
    </citation>
    <scope>IDENTIFICATION</scope>
</reference>
<keyword evidence="10 12" id="KW-0675">Receptor</keyword>
<evidence type="ECO:0000256" key="7">
    <source>
        <dbReference type="ARBA" id="ARBA00023040"/>
    </source>
</evidence>
<dbReference type="PROSITE" id="PS50262">
    <property type="entry name" value="G_PROTEIN_RECEP_F1_2"/>
    <property type="match status" value="1"/>
</dbReference>
<feature type="domain" description="G-protein coupled receptors family 1 profile" evidence="13">
    <location>
        <begin position="27"/>
        <end position="286"/>
    </location>
</feature>
<protein>
    <recommendedName>
        <fullName evidence="12">Vomeronasal type-1 receptor</fullName>
    </recommendedName>
</protein>
<evidence type="ECO:0000256" key="11">
    <source>
        <dbReference type="ARBA" id="ARBA00023224"/>
    </source>
</evidence>
<dbReference type="Gene3D" id="1.20.1070.10">
    <property type="entry name" value="Rhodopsin 7-helix transmembrane proteins"/>
    <property type="match status" value="1"/>
</dbReference>
<evidence type="ECO:0000256" key="12">
    <source>
        <dbReference type="RuleBase" id="RU364061"/>
    </source>
</evidence>
<feature type="transmembrane region" description="Helical" evidence="12">
    <location>
        <begin position="133"/>
        <end position="152"/>
    </location>
</feature>
<evidence type="ECO:0000256" key="4">
    <source>
        <dbReference type="ARBA" id="ARBA00022507"/>
    </source>
</evidence>
<evidence type="ECO:0000313" key="14">
    <source>
        <dbReference type="Ensembl" id="ENSSVLP00005017996.1"/>
    </source>
</evidence>
<dbReference type="GeneTree" id="ENSGT01030000234553"/>
<evidence type="ECO:0000313" key="15">
    <source>
        <dbReference type="Proteomes" id="UP000694564"/>
    </source>
</evidence>
<feature type="transmembrane region" description="Helical" evidence="12">
    <location>
        <begin position="194"/>
        <end position="212"/>
    </location>
</feature>
<dbReference type="FunFam" id="1.20.1070.10:FF:000051">
    <property type="entry name" value="Vomeronasal type-1 receptor"/>
    <property type="match status" value="1"/>
</dbReference>
<evidence type="ECO:0000256" key="2">
    <source>
        <dbReference type="ARBA" id="ARBA00010663"/>
    </source>
</evidence>
<keyword evidence="5 12" id="KW-0812">Transmembrane</keyword>
<comment type="similarity">
    <text evidence="2 12">Belongs to the G-protein coupled receptor 1 family.</text>
</comment>
<dbReference type="AlphaFoldDB" id="A0A8D2D1A1"/>
<dbReference type="GO" id="GO:0019236">
    <property type="term" value="P:response to pheromone"/>
    <property type="evidence" value="ECO:0007669"/>
    <property type="project" value="UniProtKB-KW"/>
</dbReference>
<dbReference type="CDD" id="cd13949">
    <property type="entry name" value="7tm_V1R_pheromone"/>
    <property type="match status" value="1"/>
</dbReference>
<keyword evidence="4 12" id="KW-0589">Pheromone response</keyword>
<evidence type="ECO:0000256" key="10">
    <source>
        <dbReference type="ARBA" id="ARBA00023170"/>
    </source>
</evidence>
<dbReference type="SUPFAM" id="SSF81321">
    <property type="entry name" value="Family A G protein-coupled receptor-like"/>
    <property type="match status" value="1"/>
</dbReference>
<keyword evidence="8 12" id="KW-0472">Membrane</keyword>
<keyword evidence="11 12" id="KW-0807">Transducer</keyword>
<keyword evidence="7 12" id="KW-0297">G-protein coupled receptor</keyword>
<dbReference type="Ensembl" id="ENSSVLT00005020029.1">
    <property type="protein sequence ID" value="ENSSVLP00005017996.1"/>
    <property type="gene ID" value="ENSSVLG00005014452.1"/>
</dbReference>
<evidence type="ECO:0000256" key="3">
    <source>
        <dbReference type="ARBA" id="ARBA00022475"/>
    </source>
</evidence>
<evidence type="ECO:0000256" key="5">
    <source>
        <dbReference type="ARBA" id="ARBA00022692"/>
    </source>
</evidence>
<name>A0A8D2D1A1_SCIVU</name>
<keyword evidence="3 12" id="KW-1003">Cell membrane</keyword>
<dbReference type="Pfam" id="PF03402">
    <property type="entry name" value="V1R"/>
    <property type="match status" value="1"/>
</dbReference>
<dbReference type="PANTHER" id="PTHR24062">
    <property type="entry name" value="VOMERONASAL TYPE-1 RECEPTOR"/>
    <property type="match status" value="1"/>
</dbReference>
<evidence type="ECO:0000256" key="6">
    <source>
        <dbReference type="ARBA" id="ARBA00022989"/>
    </source>
</evidence>
<accession>A0A8D2D1A1</accession>
<feature type="transmembrane region" description="Helical" evidence="12">
    <location>
        <begin position="21"/>
        <end position="41"/>
    </location>
</feature>
<reference evidence="14" key="2">
    <citation type="submission" date="2025-09" db="UniProtKB">
        <authorList>
            <consortium name="Ensembl"/>
        </authorList>
    </citation>
    <scope>IDENTIFICATION</scope>
</reference>
<evidence type="ECO:0000256" key="1">
    <source>
        <dbReference type="ARBA" id="ARBA00004651"/>
    </source>
</evidence>
<dbReference type="GO" id="GO:0016503">
    <property type="term" value="F:pheromone receptor activity"/>
    <property type="evidence" value="ECO:0007669"/>
    <property type="project" value="InterPro"/>
</dbReference>
<dbReference type="Proteomes" id="UP000694564">
    <property type="component" value="Chromosome 19"/>
</dbReference>
<proteinExistence type="inferred from homology"/>
<dbReference type="OrthoDB" id="9606139at2759"/>